<dbReference type="InterPro" id="IPR004299">
    <property type="entry name" value="MBOAT_fam"/>
</dbReference>
<organism evidence="11 12">
    <name type="scientific">Candidatus Nitrohelix vancouverensis</name>
    <dbReference type="NCBI Taxonomy" id="2705534"/>
    <lineage>
        <taxon>Bacteria</taxon>
        <taxon>Pseudomonadati</taxon>
        <taxon>Nitrospinota/Tectimicrobiota group</taxon>
        <taxon>Nitrospinota</taxon>
        <taxon>Nitrospinia</taxon>
        <taxon>Nitrospinales</taxon>
        <taxon>Nitrospinaceae</taxon>
        <taxon>Candidatus Nitrohelix</taxon>
    </lineage>
</organism>
<dbReference type="InterPro" id="IPR028362">
    <property type="entry name" value="AlgI"/>
</dbReference>
<feature type="transmembrane region" description="Helical" evidence="10">
    <location>
        <begin position="35"/>
        <end position="62"/>
    </location>
</feature>
<evidence type="ECO:0000256" key="6">
    <source>
        <dbReference type="ARBA" id="ARBA00022989"/>
    </source>
</evidence>
<evidence type="ECO:0000256" key="10">
    <source>
        <dbReference type="SAM" id="Phobius"/>
    </source>
</evidence>
<dbReference type="PIRSF" id="PIRSF500217">
    <property type="entry name" value="AlgI"/>
    <property type="match status" value="1"/>
</dbReference>
<sequence length="478" mass="54622">MLFSAPVFIFLFLPLTLLLFYSARKRNFILLLASLFFYAWGENLFVILLLVSAGINYCIGLLIDDSQSETRRRVFLTAGICLNLIVLVVFKYAAFLIENLNSILLVFSLPALKLPSVHLPLGISFFTFQAISYIVDLYRKEVAAQRNFFSLALYICMFPQLIAGPIVRYHQIEKALNEKFVNLNRFALGVERFIIGLAKKVILADGLALLVDPIFALPSSELTFTLAWTAVIGFSLQIFFDFSGYSDMAIGLGRMFGFRLPENFSYPYISKSIREFWRRWHISLSSWFRDYLYIPLGGNRLGAVRTCVNLFLVFFLCGLWHGASWNFVIWGMIHGLFLVLERSRLGVFIQSLSAPIQHLYALFIVTTSWVFFRSESLDQALNFLSAMFGVNGFSNALHPISRYVGPYILLLLVVAILISMPLKNFARRVFAREGSSQYLRQRLSVQRSVKYSLLVSLLILSIASIATQTLQTFIYFRF</sequence>
<keyword evidence="6 10" id="KW-1133">Transmembrane helix</keyword>
<dbReference type="AlphaFoldDB" id="A0A7T0C2J7"/>
<keyword evidence="8 9" id="KW-0012">Acyltransferase</keyword>
<name>A0A7T0C2J7_9BACT</name>
<reference evidence="12" key="1">
    <citation type="submission" date="2020-02" db="EMBL/GenBank/DDBJ databases">
        <title>Genomic and physiological characterization of two novel Nitrospinaceae genera.</title>
        <authorList>
            <person name="Mueller A.J."/>
            <person name="Jung M.-Y."/>
            <person name="Strachan C.R."/>
            <person name="Herbold C.W."/>
            <person name="Kirkegaard R.H."/>
            <person name="Daims H."/>
        </authorList>
    </citation>
    <scope>NUCLEOTIDE SEQUENCE [LARGE SCALE GENOMIC DNA]</scope>
</reference>
<feature type="transmembrane region" description="Helical" evidence="10">
    <location>
        <begin position="451"/>
        <end position="476"/>
    </location>
</feature>
<keyword evidence="4 9" id="KW-0808">Transferase</keyword>
<proteinExistence type="inferred from homology"/>
<evidence type="ECO:0000256" key="1">
    <source>
        <dbReference type="ARBA" id="ARBA00004651"/>
    </source>
</evidence>
<evidence type="ECO:0000256" key="9">
    <source>
        <dbReference type="PIRNR" id="PIRNR016636"/>
    </source>
</evidence>
<evidence type="ECO:0000256" key="3">
    <source>
        <dbReference type="ARBA" id="ARBA00022475"/>
    </source>
</evidence>
<evidence type="ECO:0000256" key="5">
    <source>
        <dbReference type="ARBA" id="ARBA00022692"/>
    </source>
</evidence>
<dbReference type="Proteomes" id="UP000594464">
    <property type="component" value="Chromosome"/>
</dbReference>
<comment type="similarity">
    <text evidence="2 9">Belongs to the membrane-bound acyltransferase family.</text>
</comment>
<dbReference type="GO" id="GO:0016746">
    <property type="term" value="F:acyltransferase activity"/>
    <property type="evidence" value="ECO:0007669"/>
    <property type="project" value="UniProtKB-KW"/>
</dbReference>
<dbReference type="Pfam" id="PF03062">
    <property type="entry name" value="MBOAT"/>
    <property type="match status" value="1"/>
</dbReference>
<gene>
    <name evidence="11" type="ORF">G3M78_07940</name>
</gene>
<evidence type="ECO:0000313" key="12">
    <source>
        <dbReference type="Proteomes" id="UP000594464"/>
    </source>
</evidence>
<feature type="transmembrane region" description="Helical" evidence="10">
    <location>
        <begin position="74"/>
        <end position="97"/>
    </location>
</feature>
<dbReference type="GO" id="GO:0005886">
    <property type="term" value="C:plasma membrane"/>
    <property type="evidence" value="ECO:0007669"/>
    <property type="project" value="UniProtKB-SubCell"/>
</dbReference>
<accession>A0A7T0C2J7</accession>
<keyword evidence="3 9" id="KW-1003">Cell membrane</keyword>
<dbReference type="InterPro" id="IPR024194">
    <property type="entry name" value="Ac/AlaTfrase_AlgI/DltB"/>
</dbReference>
<dbReference type="PANTHER" id="PTHR13285">
    <property type="entry name" value="ACYLTRANSFERASE"/>
    <property type="match status" value="1"/>
</dbReference>
<dbReference type="KEGG" id="nva:G3M78_07940"/>
<evidence type="ECO:0000256" key="2">
    <source>
        <dbReference type="ARBA" id="ARBA00010323"/>
    </source>
</evidence>
<dbReference type="PANTHER" id="PTHR13285:SF23">
    <property type="entry name" value="TEICHOIC ACID D-ALANYLTRANSFERASE"/>
    <property type="match status" value="1"/>
</dbReference>
<evidence type="ECO:0000256" key="7">
    <source>
        <dbReference type="ARBA" id="ARBA00023136"/>
    </source>
</evidence>
<feature type="transmembrane region" description="Helical" evidence="10">
    <location>
        <begin position="147"/>
        <end position="167"/>
    </location>
</feature>
<feature type="transmembrane region" description="Helical" evidence="10">
    <location>
        <begin position="310"/>
        <end position="333"/>
    </location>
</feature>
<feature type="transmembrane region" description="Helical" evidence="10">
    <location>
        <begin position="226"/>
        <end position="245"/>
    </location>
</feature>
<feature type="transmembrane region" description="Helical" evidence="10">
    <location>
        <begin position="117"/>
        <end position="135"/>
    </location>
</feature>
<keyword evidence="5 10" id="KW-0812">Transmembrane</keyword>
<evidence type="ECO:0000256" key="8">
    <source>
        <dbReference type="ARBA" id="ARBA00023315"/>
    </source>
</evidence>
<dbReference type="EMBL" id="CP048620">
    <property type="protein sequence ID" value="QPJ65323.1"/>
    <property type="molecule type" value="Genomic_DNA"/>
</dbReference>
<dbReference type="GO" id="GO:0042121">
    <property type="term" value="P:alginic acid biosynthetic process"/>
    <property type="evidence" value="ECO:0007669"/>
    <property type="project" value="InterPro"/>
</dbReference>
<dbReference type="PIRSF" id="PIRSF016636">
    <property type="entry name" value="AlgI_DltB"/>
    <property type="match status" value="1"/>
</dbReference>
<evidence type="ECO:0000313" key="11">
    <source>
        <dbReference type="EMBL" id="QPJ65323.1"/>
    </source>
</evidence>
<feature type="transmembrane region" description="Helical" evidence="10">
    <location>
        <begin position="403"/>
        <end position="422"/>
    </location>
</feature>
<evidence type="ECO:0000256" key="4">
    <source>
        <dbReference type="ARBA" id="ARBA00022679"/>
    </source>
</evidence>
<dbReference type="InterPro" id="IPR051085">
    <property type="entry name" value="MB_O-acyltransferase"/>
</dbReference>
<keyword evidence="7 9" id="KW-0472">Membrane</keyword>
<protein>
    <submittedName>
        <fullName evidence="11">MBOAT family protein</fullName>
    </submittedName>
</protein>
<comment type="subcellular location">
    <subcellularLocation>
        <location evidence="1">Cell membrane</location>
        <topology evidence="1">Multi-pass membrane protein</topology>
    </subcellularLocation>
</comment>